<accession>A0ACB8TL19</accession>
<keyword evidence="2" id="KW-1185">Reference proteome</keyword>
<protein>
    <submittedName>
        <fullName evidence="1">Uncharacterized protein</fullName>
    </submittedName>
</protein>
<reference evidence="1" key="2">
    <citation type="journal article" date="2022" name="New Phytol.">
        <title>Evolutionary transition to the ectomycorrhizal habit in the genomes of a hyperdiverse lineage of mushroom-forming fungi.</title>
        <authorList>
            <person name="Looney B."/>
            <person name="Miyauchi S."/>
            <person name="Morin E."/>
            <person name="Drula E."/>
            <person name="Courty P.E."/>
            <person name="Kohler A."/>
            <person name="Kuo A."/>
            <person name="LaButti K."/>
            <person name="Pangilinan J."/>
            <person name="Lipzen A."/>
            <person name="Riley R."/>
            <person name="Andreopoulos W."/>
            <person name="He G."/>
            <person name="Johnson J."/>
            <person name="Nolan M."/>
            <person name="Tritt A."/>
            <person name="Barry K.W."/>
            <person name="Grigoriev I.V."/>
            <person name="Nagy L.G."/>
            <person name="Hibbett D."/>
            <person name="Henrissat B."/>
            <person name="Matheny P.B."/>
            <person name="Labbe J."/>
            <person name="Martin F.M."/>
        </authorList>
    </citation>
    <scope>NUCLEOTIDE SEQUENCE</scope>
    <source>
        <strain evidence="1">HHB10654</strain>
    </source>
</reference>
<gene>
    <name evidence="1" type="ORF">BV25DRAFT_1910834</name>
</gene>
<organism evidence="1 2">
    <name type="scientific">Artomyces pyxidatus</name>
    <dbReference type="NCBI Taxonomy" id="48021"/>
    <lineage>
        <taxon>Eukaryota</taxon>
        <taxon>Fungi</taxon>
        <taxon>Dikarya</taxon>
        <taxon>Basidiomycota</taxon>
        <taxon>Agaricomycotina</taxon>
        <taxon>Agaricomycetes</taxon>
        <taxon>Russulales</taxon>
        <taxon>Auriscalpiaceae</taxon>
        <taxon>Artomyces</taxon>
    </lineage>
</organism>
<comment type="caution">
    <text evidence="1">The sequence shown here is derived from an EMBL/GenBank/DDBJ whole genome shotgun (WGS) entry which is preliminary data.</text>
</comment>
<name>A0ACB8TL19_9AGAM</name>
<proteinExistence type="predicted"/>
<dbReference type="Proteomes" id="UP000814140">
    <property type="component" value="Unassembled WGS sequence"/>
</dbReference>
<dbReference type="EMBL" id="MU277187">
    <property type="protein sequence ID" value="KAI0069132.1"/>
    <property type="molecule type" value="Genomic_DNA"/>
</dbReference>
<reference evidence="1" key="1">
    <citation type="submission" date="2021-03" db="EMBL/GenBank/DDBJ databases">
        <authorList>
            <consortium name="DOE Joint Genome Institute"/>
            <person name="Ahrendt S."/>
            <person name="Looney B.P."/>
            <person name="Miyauchi S."/>
            <person name="Morin E."/>
            <person name="Drula E."/>
            <person name="Courty P.E."/>
            <person name="Chicoki N."/>
            <person name="Fauchery L."/>
            <person name="Kohler A."/>
            <person name="Kuo A."/>
            <person name="Labutti K."/>
            <person name="Pangilinan J."/>
            <person name="Lipzen A."/>
            <person name="Riley R."/>
            <person name="Andreopoulos W."/>
            <person name="He G."/>
            <person name="Johnson J."/>
            <person name="Barry K.W."/>
            <person name="Grigoriev I.V."/>
            <person name="Nagy L."/>
            <person name="Hibbett D."/>
            <person name="Henrissat B."/>
            <person name="Matheny P.B."/>
            <person name="Labbe J."/>
            <person name="Martin F."/>
        </authorList>
    </citation>
    <scope>NUCLEOTIDE SEQUENCE</scope>
    <source>
        <strain evidence="1">HHB10654</strain>
    </source>
</reference>
<sequence>MDFESALHSLSVRLIFHFVVSQLILKLSVSPTGNGLDTQKLDAQFPSLTAGSKMVSKHTPTADSHGVSLAFAVTQCAGQTQSFALPLANSAGMSIACSVLRSASPLQAQREA</sequence>
<evidence type="ECO:0000313" key="2">
    <source>
        <dbReference type="Proteomes" id="UP000814140"/>
    </source>
</evidence>
<evidence type="ECO:0000313" key="1">
    <source>
        <dbReference type="EMBL" id="KAI0069132.1"/>
    </source>
</evidence>